<gene>
    <name evidence="1" type="ORF">M413DRAFT_33108</name>
</gene>
<accession>A0A0C3BCY5</accession>
<sequence length="210" mass="24379">MFSNHSLRIVTLRTLWKAGDNMMQVPWEFRHFAHLGNSISLRDFDVELSFQGFNIAGEDPVDAISEILSTLPIPNQLRRLRIEMFIGQNNAVDPHEFCKLSWARLVSDLQRTLCGKAFTFVLKLQYRASADTFMEEVRMDDDFGTMHGLTPACKAVFQDFIHQIFEEVIRDSCLQLHFEIDPDFPRDPRESCSFDLYSRETKSLLRSIPL</sequence>
<dbReference type="Proteomes" id="UP000053424">
    <property type="component" value="Unassembled WGS sequence"/>
</dbReference>
<dbReference type="HOGENOM" id="CLU_1310268_0_0_1"/>
<name>A0A0C3BCY5_HEBCY</name>
<dbReference type="EMBL" id="KN831881">
    <property type="protein sequence ID" value="KIM34675.1"/>
    <property type="molecule type" value="Genomic_DNA"/>
</dbReference>
<evidence type="ECO:0000313" key="2">
    <source>
        <dbReference type="Proteomes" id="UP000053424"/>
    </source>
</evidence>
<organism evidence="1 2">
    <name type="scientific">Hebeloma cylindrosporum</name>
    <dbReference type="NCBI Taxonomy" id="76867"/>
    <lineage>
        <taxon>Eukaryota</taxon>
        <taxon>Fungi</taxon>
        <taxon>Dikarya</taxon>
        <taxon>Basidiomycota</taxon>
        <taxon>Agaricomycotina</taxon>
        <taxon>Agaricomycetes</taxon>
        <taxon>Agaricomycetidae</taxon>
        <taxon>Agaricales</taxon>
        <taxon>Agaricineae</taxon>
        <taxon>Hymenogastraceae</taxon>
        <taxon>Hebeloma</taxon>
    </lineage>
</organism>
<protein>
    <submittedName>
        <fullName evidence="1">Uncharacterized protein</fullName>
    </submittedName>
</protein>
<reference evidence="2" key="2">
    <citation type="submission" date="2015-01" db="EMBL/GenBank/DDBJ databases">
        <title>Evolutionary Origins and Diversification of the Mycorrhizal Mutualists.</title>
        <authorList>
            <consortium name="DOE Joint Genome Institute"/>
            <consortium name="Mycorrhizal Genomics Consortium"/>
            <person name="Kohler A."/>
            <person name="Kuo A."/>
            <person name="Nagy L.G."/>
            <person name="Floudas D."/>
            <person name="Copeland A."/>
            <person name="Barry K.W."/>
            <person name="Cichocki N."/>
            <person name="Veneault-Fourrey C."/>
            <person name="LaButti K."/>
            <person name="Lindquist E.A."/>
            <person name="Lipzen A."/>
            <person name="Lundell T."/>
            <person name="Morin E."/>
            <person name="Murat C."/>
            <person name="Riley R."/>
            <person name="Ohm R."/>
            <person name="Sun H."/>
            <person name="Tunlid A."/>
            <person name="Henrissat B."/>
            <person name="Grigoriev I.V."/>
            <person name="Hibbett D.S."/>
            <person name="Martin F."/>
        </authorList>
    </citation>
    <scope>NUCLEOTIDE SEQUENCE [LARGE SCALE GENOMIC DNA]</scope>
    <source>
        <strain evidence="2">h7</strain>
    </source>
</reference>
<dbReference type="AlphaFoldDB" id="A0A0C3BCY5"/>
<evidence type="ECO:0000313" key="1">
    <source>
        <dbReference type="EMBL" id="KIM34675.1"/>
    </source>
</evidence>
<proteinExistence type="predicted"/>
<reference evidence="1 2" key="1">
    <citation type="submission" date="2014-04" db="EMBL/GenBank/DDBJ databases">
        <authorList>
            <consortium name="DOE Joint Genome Institute"/>
            <person name="Kuo A."/>
            <person name="Gay G."/>
            <person name="Dore J."/>
            <person name="Kohler A."/>
            <person name="Nagy L.G."/>
            <person name="Floudas D."/>
            <person name="Copeland A."/>
            <person name="Barry K.W."/>
            <person name="Cichocki N."/>
            <person name="Veneault-Fourrey C."/>
            <person name="LaButti K."/>
            <person name="Lindquist E.A."/>
            <person name="Lipzen A."/>
            <person name="Lundell T."/>
            <person name="Morin E."/>
            <person name="Murat C."/>
            <person name="Sun H."/>
            <person name="Tunlid A."/>
            <person name="Henrissat B."/>
            <person name="Grigoriev I.V."/>
            <person name="Hibbett D.S."/>
            <person name="Martin F."/>
            <person name="Nordberg H.P."/>
            <person name="Cantor M.N."/>
            <person name="Hua S.X."/>
        </authorList>
    </citation>
    <scope>NUCLEOTIDE SEQUENCE [LARGE SCALE GENOMIC DNA]</scope>
    <source>
        <strain evidence="2">h7</strain>
    </source>
</reference>
<keyword evidence="2" id="KW-1185">Reference proteome</keyword>